<comment type="caution">
    <text evidence="2">The sequence shown here is derived from an EMBL/GenBank/DDBJ whole genome shotgun (WGS) entry which is preliminary data.</text>
</comment>
<reference evidence="2 3" key="1">
    <citation type="journal article" date="2020" name="Nat. Food">
        <title>A phased Vanilla planifolia genome enables genetic improvement of flavour and production.</title>
        <authorList>
            <person name="Hasing T."/>
            <person name="Tang H."/>
            <person name="Brym M."/>
            <person name="Khazi F."/>
            <person name="Huang T."/>
            <person name="Chambers A.H."/>
        </authorList>
    </citation>
    <scope>NUCLEOTIDE SEQUENCE [LARGE SCALE GENOMIC DNA]</scope>
    <source>
        <tissue evidence="2">Leaf</tissue>
    </source>
</reference>
<feature type="compositionally biased region" description="Polar residues" evidence="1">
    <location>
        <begin position="1"/>
        <end position="13"/>
    </location>
</feature>
<evidence type="ECO:0000313" key="3">
    <source>
        <dbReference type="Proteomes" id="UP000639772"/>
    </source>
</evidence>
<feature type="compositionally biased region" description="Basic and acidic residues" evidence="1">
    <location>
        <begin position="324"/>
        <end position="347"/>
    </location>
</feature>
<feature type="compositionally biased region" description="Polar residues" evidence="1">
    <location>
        <begin position="243"/>
        <end position="259"/>
    </location>
</feature>
<feature type="region of interest" description="Disordered" evidence="1">
    <location>
        <begin position="1"/>
        <end position="93"/>
    </location>
</feature>
<dbReference type="OrthoDB" id="1930709at2759"/>
<evidence type="ECO:0000256" key="1">
    <source>
        <dbReference type="SAM" id="MobiDB-lite"/>
    </source>
</evidence>
<dbReference type="Proteomes" id="UP000639772">
    <property type="component" value="Chromosome 13"/>
</dbReference>
<dbReference type="EMBL" id="JADCNM010000013">
    <property type="protein sequence ID" value="KAG0455944.1"/>
    <property type="molecule type" value="Genomic_DNA"/>
</dbReference>
<dbReference type="PANTHER" id="PTHR34468:SF2">
    <property type="entry name" value="MICROTUBULE-ASSOCIATED FUTSCH-LIKE PROTEIN"/>
    <property type="match status" value="1"/>
</dbReference>
<feature type="compositionally biased region" description="Polar residues" evidence="1">
    <location>
        <begin position="209"/>
        <end position="221"/>
    </location>
</feature>
<name>A0A835PMA4_VANPL</name>
<proteinExistence type="predicted"/>
<feature type="compositionally biased region" description="Basic and acidic residues" evidence="1">
    <location>
        <begin position="26"/>
        <end position="35"/>
    </location>
</feature>
<feature type="compositionally biased region" description="Basic and acidic residues" evidence="1">
    <location>
        <begin position="222"/>
        <end position="236"/>
    </location>
</feature>
<evidence type="ECO:0000313" key="2">
    <source>
        <dbReference type="EMBL" id="KAG0455944.1"/>
    </source>
</evidence>
<feature type="region of interest" description="Disordered" evidence="1">
    <location>
        <begin position="208"/>
        <end position="347"/>
    </location>
</feature>
<protein>
    <submittedName>
        <fullName evidence="2">Uncharacterized protein</fullName>
    </submittedName>
</protein>
<organism evidence="2 3">
    <name type="scientific">Vanilla planifolia</name>
    <name type="common">Vanilla</name>
    <dbReference type="NCBI Taxonomy" id="51239"/>
    <lineage>
        <taxon>Eukaryota</taxon>
        <taxon>Viridiplantae</taxon>
        <taxon>Streptophyta</taxon>
        <taxon>Embryophyta</taxon>
        <taxon>Tracheophyta</taxon>
        <taxon>Spermatophyta</taxon>
        <taxon>Magnoliopsida</taxon>
        <taxon>Liliopsida</taxon>
        <taxon>Asparagales</taxon>
        <taxon>Orchidaceae</taxon>
        <taxon>Vanilloideae</taxon>
        <taxon>Vanilleae</taxon>
        <taxon>Vanilla</taxon>
    </lineage>
</organism>
<feature type="compositionally biased region" description="Polar residues" evidence="1">
    <location>
        <begin position="50"/>
        <end position="59"/>
    </location>
</feature>
<dbReference type="PANTHER" id="PTHR34468">
    <property type="entry name" value="MICROTUBULE-ASSOCIATED FUTSCH-LIKE PROTEIN"/>
    <property type="match status" value="1"/>
</dbReference>
<feature type="compositionally biased region" description="Polar residues" evidence="1">
    <location>
        <begin position="75"/>
        <end position="86"/>
    </location>
</feature>
<accession>A0A835PMA4</accession>
<feature type="compositionally biased region" description="Polar residues" evidence="1">
    <location>
        <begin position="303"/>
        <end position="314"/>
    </location>
</feature>
<dbReference type="AlphaFoldDB" id="A0A835PMA4"/>
<sequence length="347" mass="38599">MESVREQSATPNGGSLLRYPLRSAAKSKDLKKFIDEPTVSSSTKRVRTTPNVAKSTSALDLSETEKSMKPPRRFSNPTKYTNSPYATPSGFMTPITEARRNRPKHQLSSDTPKSEASISSTRRKFCALSSASYWLTQIKLAESASKHSISLAFFQLAFDSGAEPLPRVREELKSYVLRHKLMEELGNSTKNILDSYNILQELEKLQVSEDGSQLEQGSQITDKIRKNSAEIPETRNLKPKALNVSNLAESNNDDASQKITPAAKKQPSSRNFGNTAMMRKSFIKGDVEKSPKPRKQKTRKGTEGNNSDKNSSSDEVVELNEAMLDEKENTHAKNLDTNGKREEIAAN</sequence>
<gene>
    <name evidence="2" type="ORF">HPP92_023732</name>
</gene>